<evidence type="ECO:0000313" key="1">
    <source>
        <dbReference type="EMBL" id="OGB90903.1"/>
    </source>
</evidence>
<gene>
    <name evidence="1" type="ORF">A2625_07680</name>
</gene>
<evidence type="ECO:0000313" key="2">
    <source>
        <dbReference type="Proteomes" id="UP000178724"/>
    </source>
</evidence>
<dbReference type="AlphaFoldDB" id="A0A1F4Q4F4"/>
<name>A0A1F4Q4F4_UNCSA</name>
<proteinExistence type="predicted"/>
<accession>A0A1F4Q4F4</accession>
<sequence>MNSYDTGNGGNSDGQIDESEFLKFLEFSAQQTPQLIINAPDGQKRIITTNGALSDSNGSPVDEKSQRRMDIYAECKAMQERRFLYMGGPNVKDLAFNVQLDEIFSDGKMTKDEFARFMGLDPDKVTDGFWSLFSDGDGVISSESEFLAALKECRNSLTLTGDTLRTLAKSENIIPVSLSKLTAAVRAKGFTAADLANSPLLKHIFDRALSYTDRDKTDFSNLSDDSWRNFAFLLYYELAVNSGWHDHGFSDAKKIKLTDELVIHKFVEKAKEKVMKQGLTKQDFADLLEFQEKAEREPAWAEAELEKINREIPAPATQ</sequence>
<evidence type="ECO:0008006" key="3">
    <source>
        <dbReference type="Google" id="ProtNLM"/>
    </source>
</evidence>
<protein>
    <recommendedName>
        <fullName evidence="3">EF-hand domain-containing protein</fullName>
    </recommendedName>
</protein>
<dbReference type="Gene3D" id="1.10.238.10">
    <property type="entry name" value="EF-hand"/>
    <property type="match status" value="1"/>
</dbReference>
<dbReference type="Proteomes" id="UP000178724">
    <property type="component" value="Unassembled WGS sequence"/>
</dbReference>
<reference evidence="1 2" key="1">
    <citation type="journal article" date="2016" name="Nat. Commun.">
        <title>Thousands of microbial genomes shed light on interconnected biogeochemical processes in an aquifer system.</title>
        <authorList>
            <person name="Anantharaman K."/>
            <person name="Brown C.T."/>
            <person name="Hug L.A."/>
            <person name="Sharon I."/>
            <person name="Castelle C.J."/>
            <person name="Probst A.J."/>
            <person name="Thomas B.C."/>
            <person name="Singh A."/>
            <person name="Wilkins M.J."/>
            <person name="Karaoz U."/>
            <person name="Brodie E.L."/>
            <person name="Williams K.H."/>
            <person name="Hubbard S.S."/>
            <person name="Banfield J.F."/>
        </authorList>
    </citation>
    <scope>NUCLEOTIDE SEQUENCE [LARGE SCALE GENOMIC DNA]</scope>
</reference>
<dbReference type="SUPFAM" id="SSF47473">
    <property type="entry name" value="EF-hand"/>
    <property type="match status" value="1"/>
</dbReference>
<organism evidence="1 2">
    <name type="scientific">candidate division WOR-1 bacterium RIFCSPHIGHO2_01_FULL_53_15</name>
    <dbReference type="NCBI Taxonomy" id="1802564"/>
    <lineage>
        <taxon>Bacteria</taxon>
        <taxon>Bacillati</taxon>
        <taxon>Saganbacteria</taxon>
    </lineage>
</organism>
<dbReference type="InterPro" id="IPR011992">
    <property type="entry name" value="EF-hand-dom_pair"/>
</dbReference>
<dbReference type="EMBL" id="METM01000003">
    <property type="protein sequence ID" value="OGB90903.1"/>
    <property type="molecule type" value="Genomic_DNA"/>
</dbReference>
<comment type="caution">
    <text evidence="1">The sequence shown here is derived from an EMBL/GenBank/DDBJ whole genome shotgun (WGS) entry which is preliminary data.</text>
</comment>